<sequence>MDRQPVLQGERVLLRPLRRSDWADLFAVASDREMWALHPSHDRWQEPVFRAFFKDALAQSGALAVVDLASGGVIGSSRFQGHVSGAGGDECAQPSQVEIGWTFLSRHYWGLGYNAEIKALMLEHALRFVDRAIFRVGADNVISRKAMLKIGGRLTGESTVEERVGRPVEHVVYEITRDSFAAGPLAIA</sequence>
<keyword evidence="3" id="KW-1185">Reference proteome</keyword>
<dbReference type="InterPro" id="IPR000182">
    <property type="entry name" value="GNAT_dom"/>
</dbReference>
<dbReference type="Gene3D" id="3.40.630.30">
    <property type="match status" value="1"/>
</dbReference>
<evidence type="ECO:0000313" key="2">
    <source>
        <dbReference type="EMBL" id="MXP00935.1"/>
    </source>
</evidence>
<dbReference type="Pfam" id="PF13302">
    <property type="entry name" value="Acetyltransf_3"/>
    <property type="match status" value="1"/>
</dbReference>
<dbReference type="InterPro" id="IPR016181">
    <property type="entry name" value="Acyl_CoA_acyltransferase"/>
</dbReference>
<accession>A0A6I4TY61</accession>
<dbReference type="PANTHER" id="PTHR43610:SF1">
    <property type="entry name" value="N-ACETYLTRANSFERASE DOMAIN-CONTAINING PROTEIN"/>
    <property type="match status" value="1"/>
</dbReference>
<dbReference type="SUPFAM" id="SSF55729">
    <property type="entry name" value="Acyl-CoA N-acyltransferases (Nat)"/>
    <property type="match status" value="1"/>
</dbReference>
<name>A0A6I4TY61_9SPHN</name>
<gene>
    <name evidence="2" type="ORF">GRI97_18260</name>
</gene>
<dbReference type="RefSeq" id="WP_161392675.1">
    <property type="nucleotide sequence ID" value="NZ_JBHSCP010000002.1"/>
</dbReference>
<proteinExistence type="predicted"/>
<dbReference type="PANTHER" id="PTHR43610">
    <property type="entry name" value="BLL6696 PROTEIN"/>
    <property type="match status" value="1"/>
</dbReference>
<feature type="domain" description="N-acetyltransferase" evidence="1">
    <location>
        <begin position="12"/>
        <end position="178"/>
    </location>
</feature>
<evidence type="ECO:0000313" key="3">
    <source>
        <dbReference type="Proteomes" id="UP000469430"/>
    </source>
</evidence>
<comment type="caution">
    <text evidence="2">The sequence shown here is derived from an EMBL/GenBank/DDBJ whole genome shotgun (WGS) entry which is preliminary data.</text>
</comment>
<dbReference type="Proteomes" id="UP000469430">
    <property type="component" value="Unassembled WGS sequence"/>
</dbReference>
<organism evidence="2 3">
    <name type="scientific">Croceibacterium xixiisoli</name>
    <dbReference type="NCBI Taxonomy" id="1476466"/>
    <lineage>
        <taxon>Bacteria</taxon>
        <taxon>Pseudomonadati</taxon>
        <taxon>Pseudomonadota</taxon>
        <taxon>Alphaproteobacteria</taxon>
        <taxon>Sphingomonadales</taxon>
        <taxon>Erythrobacteraceae</taxon>
        <taxon>Croceibacterium</taxon>
    </lineage>
</organism>
<dbReference type="AlphaFoldDB" id="A0A6I4TY61"/>
<dbReference type="PROSITE" id="PS51186">
    <property type="entry name" value="GNAT"/>
    <property type="match status" value="1"/>
</dbReference>
<evidence type="ECO:0000259" key="1">
    <source>
        <dbReference type="PROSITE" id="PS51186"/>
    </source>
</evidence>
<dbReference type="OrthoDB" id="9801656at2"/>
<keyword evidence="2" id="KW-0808">Transferase</keyword>
<reference evidence="2 3" key="1">
    <citation type="submission" date="2019-12" db="EMBL/GenBank/DDBJ databases">
        <title>Genomic-based taxomic classification of the family Erythrobacteraceae.</title>
        <authorList>
            <person name="Xu L."/>
        </authorList>
    </citation>
    <scope>NUCLEOTIDE SEQUENCE [LARGE SCALE GENOMIC DNA]</scope>
    <source>
        <strain evidence="2 3">S36</strain>
    </source>
</reference>
<protein>
    <submittedName>
        <fullName evidence="2">GNAT family N-acetyltransferase</fullName>
    </submittedName>
</protein>
<dbReference type="EMBL" id="WTYJ01000006">
    <property type="protein sequence ID" value="MXP00935.1"/>
    <property type="molecule type" value="Genomic_DNA"/>
</dbReference>
<dbReference type="GO" id="GO:0016747">
    <property type="term" value="F:acyltransferase activity, transferring groups other than amino-acyl groups"/>
    <property type="evidence" value="ECO:0007669"/>
    <property type="project" value="InterPro"/>
</dbReference>